<accession>A0ABN7RTE6</accession>
<evidence type="ECO:0000313" key="1">
    <source>
        <dbReference type="EMBL" id="CAG5081716.1"/>
    </source>
</evidence>
<organism evidence="1 2">
    <name type="scientific">Oikopleura dioica</name>
    <name type="common">Tunicate</name>
    <dbReference type="NCBI Taxonomy" id="34765"/>
    <lineage>
        <taxon>Eukaryota</taxon>
        <taxon>Metazoa</taxon>
        <taxon>Chordata</taxon>
        <taxon>Tunicata</taxon>
        <taxon>Appendicularia</taxon>
        <taxon>Copelata</taxon>
        <taxon>Oikopleuridae</taxon>
        <taxon>Oikopleura</taxon>
    </lineage>
</organism>
<protein>
    <submittedName>
        <fullName evidence="1">Oidioi.mRNA.OKI2018_I69.PAR.g9945.t1.cds</fullName>
    </submittedName>
</protein>
<dbReference type="EMBL" id="OU015568">
    <property type="protein sequence ID" value="CAG5081716.1"/>
    <property type="molecule type" value="Genomic_DNA"/>
</dbReference>
<dbReference type="Proteomes" id="UP001158576">
    <property type="component" value="Chromosome PAR"/>
</dbReference>
<proteinExistence type="predicted"/>
<name>A0ABN7RTE6_OIKDI</name>
<reference evidence="1 2" key="1">
    <citation type="submission" date="2021-04" db="EMBL/GenBank/DDBJ databases">
        <authorList>
            <person name="Bliznina A."/>
        </authorList>
    </citation>
    <scope>NUCLEOTIDE SEQUENCE [LARGE SCALE GENOMIC DNA]</scope>
</reference>
<sequence>MGMHSMDHVLVQNGLRTFDNPVLDNLIAVEKDKGAKKNIYISLANPVIQLDEEMLKKIRANIKAGIFGILGSPKVGLVFHGKDVLALIEEEKDVHRSTLFLDFPKRMAKLAFTSLAWRPV</sequence>
<keyword evidence="2" id="KW-1185">Reference proteome</keyword>
<evidence type="ECO:0000313" key="2">
    <source>
        <dbReference type="Proteomes" id="UP001158576"/>
    </source>
</evidence>
<gene>
    <name evidence="1" type="ORF">OKIOD_LOCUS1503</name>
</gene>